<accession>A0AA38G1B0</accession>
<dbReference type="GO" id="GO:0007051">
    <property type="term" value="P:spindle organization"/>
    <property type="evidence" value="ECO:0007669"/>
    <property type="project" value="InterPro"/>
</dbReference>
<comment type="caution">
    <text evidence="2">The sequence shown here is derived from an EMBL/GenBank/DDBJ whole genome shotgun (WGS) entry which is preliminary data.</text>
</comment>
<organism evidence="2 3">
    <name type="scientific">Taxus chinensis</name>
    <name type="common">Chinese yew</name>
    <name type="synonym">Taxus wallichiana var. chinensis</name>
    <dbReference type="NCBI Taxonomy" id="29808"/>
    <lineage>
        <taxon>Eukaryota</taxon>
        <taxon>Viridiplantae</taxon>
        <taxon>Streptophyta</taxon>
        <taxon>Embryophyta</taxon>
        <taxon>Tracheophyta</taxon>
        <taxon>Spermatophyta</taxon>
        <taxon>Pinopsida</taxon>
        <taxon>Pinidae</taxon>
        <taxon>Conifers II</taxon>
        <taxon>Cupressales</taxon>
        <taxon>Taxaceae</taxon>
        <taxon>Taxus</taxon>
    </lineage>
</organism>
<gene>
    <name evidence="2" type="ORF">KI387_028368</name>
</gene>
<dbReference type="PANTHER" id="PTHR12609">
    <property type="entry name" value="MICROTUBULE ASSOCIATED PROTEIN XMAP215"/>
    <property type="match status" value="1"/>
</dbReference>
<dbReference type="GO" id="GO:0030951">
    <property type="term" value="P:establishment or maintenance of microtubule cytoskeleton polarity"/>
    <property type="evidence" value="ECO:0007669"/>
    <property type="project" value="InterPro"/>
</dbReference>
<proteinExistence type="predicted"/>
<dbReference type="EMBL" id="JAHRHJ020000006">
    <property type="protein sequence ID" value="KAH9313333.1"/>
    <property type="molecule type" value="Genomic_DNA"/>
</dbReference>
<dbReference type="InterPro" id="IPR045110">
    <property type="entry name" value="XMAP215"/>
</dbReference>
<keyword evidence="3" id="KW-1185">Reference proteome</keyword>
<feature type="region of interest" description="Disordered" evidence="1">
    <location>
        <begin position="22"/>
        <end position="113"/>
    </location>
</feature>
<dbReference type="GO" id="GO:0061863">
    <property type="term" value="F:microtubule plus end polymerase"/>
    <property type="evidence" value="ECO:0007669"/>
    <property type="project" value="InterPro"/>
</dbReference>
<dbReference type="Proteomes" id="UP000824469">
    <property type="component" value="Unassembled WGS sequence"/>
</dbReference>
<protein>
    <submittedName>
        <fullName evidence="2">Uncharacterized protein</fullName>
    </submittedName>
</protein>
<dbReference type="GO" id="GO:0046785">
    <property type="term" value="P:microtubule polymerization"/>
    <property type="evidence" value="ECO:0007669"/>
    <property type="project" value="InterPro"/>
</dbReference>
<reference evidence="2 3" key="1">
    <citation type="journal article" date="2021" name="Nat. Plants">
        <title>The Taxus genome provides insights into paclitaxel biosynthesis.</title>
        <authorList>
            <person name="Xiong X."/>
            <person name="Gou J."/>
            <person name="Liao Q."/>
            <person name="Li Y."/>
            <person name="Zhou Q."/>
            <person name="Bi G."/>
            <person name="Li C."/>
            <person name="Du R."/>
            <person name="Wang X."/>
            <person name="Sun T."/>
            <person name="Guo L."/>
            <person name="Liang H."/>
            <person name="Lu P."/>
            <person name="Wu Y."/>
            <person name="Zhang Z."/>
            <person name="Ro D.K."/>
            <person name="Shang Y."/>
            <person name="Huang S."/>
            <person name="Yan J."/>
        </authorList>
    </citation>
    <scope>NUCLEOTIDE SEQUENCE [LARGE SCALE GENOMIC DNA]</scope>
    <source>
        <strain evidence="2">Ta-2019</strain>
    </source>
</reference>
<evidence type="ECO:0000313" key="2">
    <source>
        <dbReference type="EMBL" id="KAH9313333.1"/>
    </source>
</evidence>
<name>A0AA38G1B0_TAXCH</name>
<dbReference type="AlphaFoldDB" id="A0AA38G1B0"/>
<sequence length="311" mass="33742">MVGMRPLERSLEKLDEVRKKKLSEMIGTSGSGQVAVAPSTGPSRAVGSGSAPSTSEVGENGFGKKSAASMLSGKRPLQPIQNIKKAMPGRQGAGKKTDGNGQNKTAAEAETHEDIEPGDMSLEEIEGRVGSLFQADVLPNLKSAVWKERLEGWVSPCRLVPLLGESTVKKGSDLLSSRLSKRRLKGLFPKSKSLLQIESKAPLIVVSEEVCECWMLFEQAVESPFDLVVDGASEDEVLFRFNLLEGAKLTNLLEMVNLMITLNAEPMRANLKLAQGHAKGMHPMLGNILGPRNKTIIDLKKMHNIEGYLRT</sequence>
<evidence type="ECO:0000313" key="3">
    <source>
        <dbReference type="Proteomes" id="UP000824469"/>
    </source>
</evidence>
<evidence type="ECO:0000256" key="1">
    <source>
        <dbReference type="SAM" id="MobiDB-lite"/>
    </source>
</evidence>
<dbReference type="GO" id="GO:0051010">
    <property type="term" value="F:microtubule plus-end binding"/>
    <property type="evidence" value="ECO:0007669"/>
    <property type="project" value="InterPro"/>
</dbReference>